<accession>A0A0A7GG52</accession>
<dbReference type="AlphaFoldDB" id="A0A0A7GG52"/>
<reference evidence="1 2" key="1">
    <citation type="journal article" date="2015" name="Appl. Environ. Microbiol.">
        <title>The Geoglobus acetivorans genome: Fe(III) reduction, acetate utilization, autotrophic growth, and degradation of aromatic compounds in a hyperthermophilic archaeon.</title>
        <authorList>
            <person name="Mardanov A.V."/>
            <person name="Slododkina G.B."/>
            <person name="Slobodkin A.I."/>
            <person name="Beletsky A.V."/>
            <person name="Gavrilov S.N."/>
            <person name="Kublanov I.V."/>
            <person name="Bonch-Osmolovskaya E.A."/>
            <person name="Skryabin K.G."/>
            <person name="Ravin N.V."/>
        </authorList>
    </citation>
    <scope>NUCLEOTIDE SEQUENCE [LARGE SCALE GENOMIC DNA]</scope>
    <source>
        <strain evidence="1 2">SBH6</strain>
    </source>
</reference>
<dbReference type="KEGG" id="gac:GACE_2010"/>
<protein>
    <submittedName>
        <fullName evidence="1">Uncharacterized protein</fullName>
    </submittedName>
</protein>
<evidence type="ECO:0000313" key="1">
    <source>
        <dbReference type="EMBL" id="AIY91034.1"/>
    </source>
</evidence>
<dbReference type="eggNOG" id="arCOG02416">
    <property type="taxonomic scope" value="Archaea"/>
</dbReference>
<dbReference type="Proteomes" id="UP000030624">
    <property type="component" value="Chromosome"/>
</dbReference>
<name>A0A0A7GG52_GEOAI</name>
<organism evidence="1 2">
    <name type="scientific">Geoglobus acetivorans</name>
    <dbReference type="NCBI Taxonomy" id="565033"/>
    <lineage>
        <taxon>Archaea</taxon>
        <taxon>Methanobacteriati</taxon>
        <taxon>Methanobacteriota</taxon>
        <taxon>Archaeoglobi</taxon>
        <taxon>Archaeoglobales</taxon>
        <taxon>Archaeoglobaceae</taxon>
        <taxon>Geoglobus</taxon>
    </lineage>
</organism>
<gene>
    <name evidence="1" type="ORF">GACE_2010</name>
</gene>
<dbReference type="EMBL" id="CP009552">
    <property type="protein sequence ID" value="AIY91034.1"/>
    <property type="molecule type" value="Genomic_DNA"/>
</dbReference>
<sequence length="80" mass="8771">MTITQLVTTENQVANKTAFWITDEIGTANEFWEPGEKLKIGLGDNSSAGFDFFKSGETVTIKILHTPSNQLILSTQVPAQ</sequence>
<dbReference type="HOGENOM" id="CLU_2581247_0_0_2"/>
<evidence type="ECO:0000313" key="2">
    <source>
        <dbReference type="Proteomes" id="UP000030624"/>
    </source>
</evidence>
<proteinExistence type="predicted"/>